<name>A0A0A3I3V4_9BACL</name>
<dbReference type="STRING" id="1384049.CD29_06790"/>
<evidence type="ECO:0000313" key="1">
    <source>
        <dbReference type="EMBL" id="KGR79394.1"/>
    </source>
</evidence>
<dbReference type="EMBL" id="JPVN01000006">
    <property type="protein sequence ID" value="KGR79394.1"/>
    <property type="molecule type" value="Genomic_DNA"/>
</dbReference>
<gene>
    <name evidence="1" type="ORF">CD29_06790</name>
</gene>
<dbReference type="Proteomes" id="UP000030416">
    <property type="component" value="Unassembled WGS sequence"/>
</dbReference>
<dbReference type="RefSeq" id="WP_036184418.1">
    <property type="nucleotide sequence ID" value="NZ_AVDA01000006.1"/>
</dbReference>
<comment type="caution">
    <text evidence="1">The sequence shown here is derived from an EMBL/GenBank/DDBJ whole genome shotgun (WGS) entry which is preliminary data.</text>
</comment>
<evidence type="ECO:0000313" key="2">
    <source>
        <dbReference type="Proteomes" id="UP000030416"/>
    </source>
</evidence>
<protein>
    <submittedName>
        <fullName evidence="1">Uncharacterized protein</fullName>
    </submittedName>
</protein>
<dbReference type="AlphaFoldDB" id="A0A0A3I3V4"/>
<proteinExistence type="predicted"/>
<sequence>MRIRRMVFGMLTVVLALVILVAIFTNRTSQLTDIVSEDFLVSQPSIQIEKVNGTEHTTLDISKSSQQEILSLLTQLNIRKTDTTYRLSEADYRITSKTNRDFELYLFLDENILVINDHKKGYLVTDETFMERVEALIQ</sequence>
<keyword evidence="2" id="KW-1185">Reference proteome</keyword>
<dbReference type="OrthoDB" id="9928353at2"/>
<accession>A0A0A3I3V4</accession>
<reference evidence="1 2" key="1">
    <citation type="submission" date="2014-02" db="EMBL/GenBank/DDBJ databases">
        <title>Draft genome sequence of Lysinibacillus manganicus DSM 26584T.</title>
        <authorList>
            <person name="Zhang F."/>
            <person name="Wang G."/>
            <person name="Zhang L."/>
        </authorList>
    </citation>
    <scope>NUCLEOTIDE SEQUENCE [LARGE SCALE GENOMIC DNA]</scope>
    <source>
        <strain evidence="1 2">DSM 26584</strain>
    </source>
</reference>
<organism evidence="1 2">
    <name type="scientific">Ureibacillus manganicus DSM 26584</name>
    <dbReference type="NCBI Taxonomy" id="1384049"/>
    <lineage>
        <taxon>Bacteria</taxon>
        <taxon>Bacillati</taxon>
        <taxon>Bacillota</taxon>
        <taxon>Bacilli</taxon>
        <taxon>Bacillales</taxon>
        <taxon>Caryophanaceae</taxon>
        <taxon>Ureibacillus</taxon>
    </lineage>
</organism>